<evidence type="ECO:0000259" key="4">
    <source>
        <dbReference type="Pfam" id="PF08840"/>
    </source>
</evidence>
<dbReference type="Pfam" id="PF04775">
    <property type="entry name" value="Bile_Hydr_Trans"/>
    <property type="match status" value="1"/>
</dbReference>
<dbReference type="PIRSF" id="PIRSF016521">
    <property type="entry name" value="Acyl-CoA_hydro"/>
    <property type="match status" value="1"/>
</dbReference>
<evidence type="ECO:0000313" key="5">
    <source>
        <dbReference type="EMBL" id="PCI78903.1"/>
    </source>
</evidence>
<comment type="caution">
    <text evidence="5">The sequence shown here is derived from an EMBL/GenBank/DDBJ whole genome shotgun (WGS) entry which is preliminary data.</text>
</comment>
<dbReference type="Proteomes" id="UP000218767">
    <property type="component" value="Unassembled WGS sequence"/>
</dbReference>
<dbReference type="GO" id="GO:0047617">
    <property type="term" value="F:fatty acyl-CoA hydrolase activity"/>
    <property type="evidence" value="ECO:0007669"/>
    <property type="project" value="TreeGrafter"/>
</dbReference>
<evidence type="ECO:0000259" key="3">
    <source>
        <dbReference type="Pfam" id="PF04775"/>
    </source>
</evidence>
<dbReference type="InterPro" id="IPR006862">
    <property type="entry name" value="Thio_Ohase/aa_AcTrfase"/>
</dbReference>
<dbReference type="Gene3D" id="2.60.40.2240">
    <property type="entry name" value="Acyl-CoA thioester hydrolase/BAAT N-terminal domain"/>
    <property type="match status" value="1"/>
</dbReference>
<dbReference type="AlphaFoldDB" id="A0A2A4X8H5"/>
<dbReference type="Pfam" id="PF08840">
    <property type="entry name" value="BAAT_C"/>
    <property type="match status" value="1"/>
</dbReference>
<feature type="active site" description="Charge relay system" evidence="2">
    <location>
        <position position="278"/>
    </location>
</feature>
<feature type="domain" description="BAAT/Acyl-CoA thioester hydrolase C-terminal" evidence="4">
    <location>
        <begin position="252"/>
        <end position="465"/>
    </location>
</feature>
<dbReference type="InterPro" id="IPR042490">
    <property type="entry name" value="Thio_Ohase/BAAT_N"/>
</dbReference>
<proteinExistence type="inferred from homology"/>
<evidence type="ECO:0000313" key="6">
    <source>
        <dbReference type="Proteomes" id="UP000218767"/>
    </source>
</evidence>
<dbReference type="PANTHER" id="PTHR10824">
    <property type="entry name" value="ACYL-COENZYME A THIOESTERASE-RELATED"/>
    <property type="match status" value="1"/>
</dbReference>
<name>A0A2A4X8H5_9GAMM</name>
<accession>A0A2A4X8H5</accession>
<dbReference type="Gene3D" id="3.40.50.1820">
    <property type="entry name" value="alpha/beta hydrolase"/>
    <property type="match status" value="1"/>
</dbReference>
<gene>
    <name evidence="5" type="ORF">COB20_06070</name>
</gene>
<evidence type="ECO:0008006" key="7">
    <source>
        <dbReference type="Google" id="ProtNLM"/>
    </source>
</evidence>
<dbReference type="InterPro" id="IPR016662">
    <property type="entry name" value="Acyl-CoA_thioEstase_long-chain"/>
</dbReference>
<organism evidence="5 6">
    <name type="scientific">SAR86 cluster bacterium</name>
    <dbReference type="NCBI Taxonomy" id="2030880"/>
    <lineage>
        <taxon>Bacteria</taxon>
        <taxon>Pseudomonadati</taxon>
        <taxon>Pseudomonadota</taxon>
        <taxon>Gammaproteobacteria</taxon>
        <taxon>SAR86 cluster</taxon>
    </lineage>
</organism>
<dbReference type="GO" id="GO:0006631">
    <property type="term" value="P:fatty acid metabolic process"/>
    <property type="evidence" value="ECO:0007669"/>
    <property type="project" value="TreeGrafter"/>
</dbReference>
<dbReference type="InterPro" id="IPR014940">
    <property type="entry name" value="BAAT_C"/>
</dbReference>
<feature type="active site" description="Charge relay system" evidence="2">
    <location>
        <position position="421"/>
    </location>
</feature>
<dbReference type="SUPFAM" id="SSF53474">
    <property type="entry name" value="alpha/beta-Hydrolases"/>
    <property type="match status" value="1"/>
</dbReference>
<dbReference type="InterPro" id="IPR029058">
    <property type="entry name" value="AB_hydrolase_fold"/>
</dbReference>
<evidence type="ECO:0000256" key="2">
    <source>
        <dbReference type="PIRSR" id="PIRSR016521-1"/>
    </source>
</evidence>
<reference evidence="6" key="1">
    <citation type="submission" date="2017-08" db="EMBL/GenBank/DDBJ databases">
        <title>A dynamic microbial community with high functional redundancy inhabits the cold, oxic subseafloor aquifer.</title>
        <authorList>
            <person name="Tully B.J."/>
            <person name="Wheat C.G."/>
            <person name="Glazer B.T."/>
            <person name="Huber J.A."/>
        </authorList>
    </citation>
    <scope>NUCLEOTIDE SEQUENCE [LARGE SCALE GENOMIC DNA]</scope>
</reference>
<sequence>MNIKKTLLILLAVTTIAPSSIIAYSILRIETQPEAWAPKPAPEIADFSLRNFNLEIYPIVARIDQPIVIKVSGLERNEDINLRATTTDASGNEFVSWAAFVSDESGELDVATAVPIRGTYISKDSSGLLWSMESGDQERFQHSESWESRSYEISAETSKGRVTKTIDRTYPWKSVSLIEVSTSLVEAELWVNESTVSDLPIIIRLPGSDGRYSRIKASLLADRGFAVLDLRYHRGEGTGMPSSEHIPIERITDAIDWIVENSAAHNLDSSRIGLYGASKGSELGLLATSRDPRIMALAAWAPASVVFEGSTIQKLNAGSSWTWENEPLQFAGFRNHLVIGVMIVPRLMAGKSASFLPYYIDALERAEVDASISIAGASIPILLLAGDDDRLWPSSRMISELINSTETNGNIEYGIYRNVGHAMNFEIWPRGGSPDGFILGGSREANYLAGRDAWEKIIKFFHENL</sequence>
<dbReference type="EMBL" id="NVUL01000025">
    <property type="protein sequence ID" value="PCI78903.1"/>
    <property type="molecule type" value="Genomic_DNA"/>
</dbReference>
<protein>
    <recommendedName>
        <fullName evidence="7">BAAT/Acyl-CoA thioester hydrolase C-terminal domain-containing protein</fullName>
    </recommendedName>
</protein>
<evidence type="ECO:0000256" key="1">
    <source>
        <dbReference type="ARBA" id="ARBA00006538"/>
    </source>
</evidence>
<comment type="similarity">
    <text evidence="1">Belongs to the C/M/P thioester hydrolase family.</text>
</comment>
<dbReference type="GO" id="GO:0006637">
    <property type="term" value="P:acyl-CoA metabolic process"/>
    <property type="evidence" value="ECO:0007669"/>
    <property type="project" value="InterPro"/>
</dbReference>
<dbReference type="PANTHER" id="PTHR10824:SF4">
    <property type="entry name" value="ACYL-COENZYME A THIOESTERASE 1-LIKE"/>
    <property type="match status" value="1"/>
</dbReference>
<feature type="domain" description="Acyl-CoA thioester hydrolase/bile acid-CoA amino acid N-acetyltransferase" evidence="3">
    <location>
        <begin position="64"/>
        <end position="181"/>
    </location>
</feature>
<feature type="active site" description="Charge relay system" evidence="2">
    <location>
        <position position="389"/>
    </location>
</feature>